<proteinExistence type="predicted"/>
<feature type="compositionally biased region" description="Pro residues" evidence="1">
    <location>
        <begin position="450"/>
        <end position="459"/>
    </location>
</feature>
<accession>A0AAW0TQR9</accession>
<reference evidence="2 3" key="1">
    <citation type="submission" date="2023-03" db="EMBL/GenBank/DDBJ databases">
        <title>High-quality genome of Scylla paramamosain provides insights in environmental adaptation.</title>
        <authorList>
            <person name="Zhang L."/>
        </authorList>
    </citation>
    <scope>NUCLEOTIDE SEQUENCE [LARGE SCALE GENOMIC DNA]</scope>
    <source>
        <strain evidence="2">LZ_2023a</strain>
        <tissue evidence="2">Muscle</tissue>
    </source>
</reference>
<organism evidence="2 3">
    <name type="scientific">Scylla paramamosain</name>
    <name type="common">Mud crab</name>
    <dbReference type="NCBI Taxonomy" id="85552"/>
    <lineage>
        <taxon>Eukaryota</taxon>
        <taxon>Metazoa</taxon>
        <taxon>Ecdysozoa</taxon>
        <taxon>Arthropoda</taxon>
        <taxon>Crustacea</taxon>
        <taxon>Multicrustacea</taxon>
        <taxon>Malacostraca</taxon>
        <taxon>Eumalacostraca</taxon>
        <taxon>Eucarida</taxon>
        <taxon>Decapoda</taxon>
        <taxon>Pleocyemata</taxon>
        <taxon>Brachyura</taxon>
        <taxon>Eubrachyura</taxon>
        <taxon>Portunoidea</taxon>
        <taxon>Portunidae</taxon>
        <taxon>Portuninae</taxon>
        <taxon>Scylla</taxon>
    </lineage>
</organism>
<feature type="compositionally biased region" description="Low complexity" evidence="1">
    <location>
        <begin position="435"/>
        <end position="448"/>
    </location>
</feature>
<sequence>MPLILRGLLADVEGLEFTGHTLLVVMVVAVLGPHGGAGEKLEHGLELITRGELTGETHAFPQARDEDRSSTHRSFPAAPLALTYLPPIQHPLPIEGSAGSATGTSATPGEVFVTPEQVVGGNPGQLNPSESHFAQTSHQHNPSDGEFESPSFGQFQPSSGDQDSDDLPAVVPGVVLPEVEEEEPEFFSKVGESKLALLGGVMGAKTAVLDGLKEARESLVTGLKSAVTAKTEAFSSLTKGSQLKHKEQRVPVGAVVPYPIYPPYPKPQQTYPQPSYPPPRVPQGLLPPPRVPKASLPAQASVPPCGVPSLSPNPLEALKAKVEGYVEAKKAAVSGALAKVEEAKATLNAKIKALFKKPSPPVVYPVKSPAGGPSATFYPFRPYPTVPLTPHKGYSIKHVPSKPLPAPVHHVKAAVPKPYPVKVYPAPLPVPTVTPTAAQTPAATLGPQVTPEPRPMLPSAPVPPPVCCSSCGFTQQRRTEKKR</sequence>
<feature type="compositionally biased region" description="Polar residues" evidence="1">
    <location>
        <begin position="151"/>
        <end position="161"/>
    </location>
</feature>
<dbReference type="EMBL" id="JARAKH010000026">
    <property type="protein sequence ID" value="KAK8390055.1"/>
    <property type="molecule type" value="Genomic_DNA"/>
</dbReference>
<dbReference type="Proteomes" id="UP001487740">
    <property type="component" value="Unassembled WGS sequence"/>
</dbReference>
<keyword evidence="3" id="KW-1185">Reference proteome</keyword>
<evidence type="ECO:0000313" key="3">
    <source>
        <dbReference type="Proteomes" id="UP001487740"/>
    </source>
</evidence>
<dbReference type="AlphaFoldDB" id="A0AAW0TQR9"/>
<evidence type="ECO:0000256" key="1">
    <source>
        <dbReference type="SAM" id="MobiDB-lite"/>
    </source>
</evidence>
<name>A0AAW0TQR9_SCYPA</name>
<protein>
    <submittedName>
        <fullName evidence="2">Uncharacterized protein</fullName>
    </submittedName>
</protein>
<feature type="compositionally biased region" description="Polar residues" evidence="1">
    <location>
        <begin position="124"/>
        <end position="142"/>
    </location>
</feature>
<gene>
    <name evidence="2" type="ORF">O3P69_012936</name>
</gene>
<evidence type="ECO:0000313" key="2">
    <source>
        <dbReference type="EMBL" id="KAK8390055.1"/>
    </source>
</evidence>
<comment type="caution">
    <text evidence="2">The sequence shown here is derived from an EMBL/GenBank/DDBJ whole genome shotgun (WGS) entry which is preliminary data.</text>
</comment>
<feature type="region of interest" description="Disordered" evidence="1">
    <location>
        <begin position="117"/>
        <end position="167"/>
    </location>
</feature>
<feature type="region of interest" description="Disordered" evidence="1">
    <location>
        <begin position="435"/>
        <end position="459"/>
    </location>
</feature>